<sequence>MRTARGSGWRPRATAVRTR</sequence>
<reference evidence="1" key="1">
    <citation type="submission" date="2014-09" db="EMBL/GenBank/DDBJ databases">
        <authorList>
            <person name="Magalhaes I.L.F."/>
            <person name="Oliveira U."/>
            <person name="Santos F.R."/>
            <person name="Vidigal T.H.D.A."/>
            <person name="Brescovit A.D."/>
            <person name="Santos A.J."/>
        </authorList>
    </citation>
    <scope>NUCLEOTIDE SEQUENCE</scope>
    <source>
        <tissue evidence="1">Shoot tissue taken approximately 20 cm above the soil surface</tissue>
    </source>
</reference>
<proteinExistence type="predicted"/>
<evidence type="ECO:0000313" key="1">
    <source>
        <dbReference type="EMBL" id="JAD27968.1"/>
    </source>
</evidence>
<dbReference type="EMBL" id="GBRH01269927">
    <property type="protein sequence ID" value="JAD27968.1"/>
    <property type="molecule type" value="Transcribed_RNA"/>
</dbReference>
<organism evidence="1">
    <name type="scientific">Arundo donax</name>
    <name type="common">Giant reed</name>
    <name type="synonym">Donax arundinaceus</name>
    <dbReference type="NCBI Taxonomy" id="35708"/>
    <lineage>
        <taxon>Eukaryota</taxon>
        <taxon>Viridiplantae</taxon>
        <taxon>Streptophyta</taxon>
        <taxon>Embryophyta</taxon>
        <taxon>Tracheophyta</taxon>
        <taxon>Spermatophyta</taxon>
        <taxon>Magnoliopsida</taxon>
        <taxon>Liliopsida</taxon>
        <taxon>Poales</taxon>
        <taxon>Poaceae</taxon>
        <taxon>PACMAD clade</taxon>
        <taxon>Arundinoideae</taxon>
        <taxon>Arundineae</taxon>
        <taxon>Arundo</taxon>
    </lineage>
</organism>
<reference evidence="1" key="2">
    <citation type="journal article" date="2015" name="Data Brief">
        <title>Shoot transcriptome of the giant reed, Arundo donax.</title>
        <authorList>
            <person name="Barrero R.A."/>
            <person name="Guerrero F.D."/>
            <person name="Moolhuijzen P."/>
            <person name="Goolsby J.A."/>
            <person name="Tidwell J."/>
            <person name="Bellgard S.E."/>
            <person name="Bellgard M.I."/>
        </authorList>
    </citation>
    <scope>NUCLEOTIDE SEQUENCE</scope>
    <source>
        <tissue evidence="1">Shoot tissue taken approximately 20 cm above the soil surface</tissue>
    </source>
</reference>
<accession>A0A0A8YQ92</accession>
<dbReference type="AlphaFoldDB" id="A0A0A8YQ92"/>
<protein>
    <submittedName>
        <fullName evidence="1">Uncharacterized protein</fullName>
    </submittedName>
</protein>
<name>A0A0A8YQ92_ARUDO</name>